<evidence type="ECO:0000259" key="2">
    <source>
        <dbReference type="Pfam" id="PF07331"/>
    </source>
</evidence>
<dbReference type="EMBL" id="JAVIZC010000003">
    <property type="protein sequence ID" value="MDR6103853.1"/>
    <property type="molecule type" value="Genomic_DNA"/>
</dbReference>
<dbReference type="Proteomes" id="UP001255601">
    <property type="component" value="Unassembled WGS sequence"/>
</dbReference>
<reference evidence="3" key="1">
    <citation type="submission" date="2023-08" db="EMBL/GenBank/DDBJ databases">
        <title>Functional and genomic diversity of the sorghum phyllosphere microbiome.</title>
        <authorList>
            <person name="Shade A."/>
        </authorList>
    </citation>
    <scope>NUCLEOTIDE SEQUENCE</scope>
    <source>
        <strain evidence="3">SORGH_AS_0974</strain>
    </source>
</reference>
<keyword evidence="1" id="KW-0812">Transmembrane</keyword>
<dbReference type="Pfam" id="PF07331">
    <property type="entry name" value="TctB"/>
    <property type="match status" value="1"/>
</dbReference>
<name>A0AAJ2EUP8_9HYPH</name>
<protein>
    <recommendedName>
        <fullName evidence="2">DUF1468 domain-containing protein</fullName>
    </recommendedName>
</protein>
<feature type="transmembrane region" description="Helical" evidence="1">
    <location>
        <begin position="112"/>
        <end position="129"/>
    </location>
</feature>
<feature type="transmembrane region" description="Helical" evidence="1">
    <location>
        <begin position="159"/>
        <end position="178"/>
    </location>
</feature>
<dbReference type="InterPro" id="IPR009936">
    <property type="entry name" value="DUF1468"/>
</dbReference>
<sequence length="191" mass="20933">MTRVVPGIRLRITTQLKDLIELYRHRARSDTDAQAGTTMKSVSFDATEAICGAIFICLGIFFAWQSYDLELGTAFRMGPGYFPLVLSLILVLLGGVILLRAGKIAGEPMGSIAWRGIFFILPAPIFFGFTVRGLGFVPALFLSALIASFASHKMKPMMAVLLSAAITVFSVLVFNYGLGLPFQRFGPWLNF</sequence>
<feature type="domain" description="DUF1468" evidence="2">
    <location>
        <begin position="50"/>
        <end position="182"/>
    </location>
</feature>
<feature type="transmembrane region" description="Helical" evidence="1">
    <location>
        <begin position="49"/>
        <end position="67"/>
    </location>
</feature>
<gene>
    <name evidence="3" type="ORF">QE369_004050</name>
</gene>
<evidence type="ECO:0000313" key="3">
    <source>
        <dbReference type="EMBL" id="MDR6103853.1"/>
    </source>
</evidence>
<comment type="caution">
    <text evidence="3">The sequence shown here is derived from an EMBL/GenBank/DDBJ whole genome shotgun (WGS) entry which is preliminary data.</text>
</comment>
<keyword evidence="1" id="KW-0472">Membrane</keyword>
<feature type="transmembrane region" description="Helical" evidence="1">
    <location>
        <begin position="79"/>
        <end position="100"/>
    </location>
</feature>
<proteinExistence type="predicted"/>
<keyword evidence="1" id="KW-1133">Transmembrane helix</keyword>
<evidence type="ECO:0000256" key="1">
    <source>
        <dbReference type="SAM" id="Phobius"/>
    </source>
</evidence>
<accession>A0AAJ2EUP8</accession>
<evidence type="ECO:0000313" key="4">
    <source>
        <dbReference type="Proteomes" id="UP001255601"/>
    </source>
</evidence>
<organism evidence="3 4">
    <name type="scientific">Agrobacterium larrymoorei</name>
    <dbReference type="NCBI Taxonomy" id="160699"/>
    <lineage>
        <taxon>Bacteria</taxon>
        <taxon>Pseudomonadati</taxon>
        <taxon>Pseudomonadota</taxon>
        <taxon>Alphaproteobacteria</taxon>
        <taxon>Hyphomicrobiales</taxon>
        <taxon>Rhizobiaceae</taxon>
        <taxon>Rhizobium/Agrobacterium group</taxon>
        <taxon>Agrobacterium</taxon>
    </lineage>
</organism>
<feature type="transmembrane region" description="Helical" evidence="1">
    <location>
        <begin position="135"/>
        <end position="152"/>
    </location>
</feature>
<dbReference type="AlphaFoldDB" id="A0AAJ2EUP8"/>